<sequence length="669" mass="74060">MAWLASYRLRILFRSAFLLLALATIAMALHLLQAEKQLSYRNYRYGFHKTEAQISAKLHHPAGQLALLNPPTATLTPLRPLLLPFSALDFDDQNKVQQAIEMAGCLVQYRDGSVCVAVGNNPWAGAFIYVAGSFSSAELVPHRRGEFDLTLAHRVRVEVALRGQRYRWVAPFELIDETRGVRGRLTGFVEGDRPGRPVRDFRGWLWQNPQCQEAAPPCQRRAFFSLRLPVAILGDELFRTPRPDWPPPDLDRIAVHLQVLPPGQGTPLLDSNDRDATAPFSLAELAPLLLPGETLRIGRLGQPPLLTLVGSEDQPDDGSRLLYSLIKRLPVEGYDSLLESRELIRTPLGDYTVTLTGDVRSVNRTLGAVASRLSWFVGAMLLAMLLAWLVIEIGLIRRITRLTRRAASVAQTVKGAGDLERFDLADLRGGDELGILAGCLSELLRRVREDVERECIRAEQEKDRWHAVGHEIMSPLQSLLALYGDGEHSRYIRRMQQALQILYGSASPSEAFQSSTLRLTTVDLGEFLFHVADNAPCVGIESVRFINQAGQVFVRADEYSLEDVVTHVLRNADRYRLPDSPITITLEASETAATVSLHNQGPTIAEPMLDKIFEYGVSDQPEAGANGNRGQGLFVAKTYMAKMGGTIAVRNEAAGVSFVLSLQRVVAPG</sequence>
<evidence type="ECO:0000313" key="14">
    <source>
        <dbReference type="EMBL" id="MFC4159073.1"/>
    </source>
</evidence>
<evidence type="ECO:0000256" key="2">
    <source>
        <dbReference type="ARBA" id="ARBA00004370"/>
    </source>
</evidence>
<feature type="transmembrane region" description="Helical" evidence="11">
    <location>
        <begin position="373"/>
        <end position="395"/>
    </location>
</feature>
<keyword evidence="7 14" id="KW-0418">Kinase</keyword>
<evidence type="ECO:0000256" key="5">
    <source>
        <dbReference type="ARBA" id="ARBA00022679"/>
    </source>
</evidence>
<evidence type="ECO:0000256" key="4">
    <source>
        <dbReference type="ARBA" id="ARBA00022553"/>
    </source>
</evidence>
<keyword evidence="11" id="KW-0812">Transmembrane</keyword>
<keyword evidence="9" id="KW-0902">Two-component regulatory system</keyword>
<dbReference type="SUPFAM" id="SSF55874">
    <property type="entry name" value="ATPase domain of HSP90 chaperone/DNA topoisomerase II/histidine kinase"/>
    <property type="match status" value="1"/>
</dbReference>
<keyword evidence="4" id="KW-0597">Phosphoprotein</keyword>
<dbReference type="Gene3D" id="3.30.565.10">
    <property type="entry name" value="Histidine kinase-like ATPase, C-terminal domain"/>
    <property type="match status" value="1"/>
</dbReference>
<dbReference type="PROSITE" id="PS50109">
    <property type="entry name" value="HIS_KIN"/>
    <property type="match status" value="1"/>
</dbReference>
<dbReference type="InterPro" id="IPR036890">
    <property type="entry name" value="HATPase_C_sf"/>
</dbReference>
<feature type="domain" description="HAMP" evidence="13">
    <location>
        <begin position="393"/>
        <end position="452"/>
    </location>
</feature>
<evidence type="ECO:0000259" key="13">
    <source>
        <dbReference type="PROSITE" id="PS50885"/>
    </source>
</evidence>
<dbReference type="Proteomes" id="UP001595791">
    <property type="component" value="Unassembled WGS sequence"/>
</dbReference>
<evidence type="ECO:0000256" key="7">
    <source>
        <dbReference type="ARBA" id="ARBA00022777"/>
    </source>
</evidence>
<dbReference type="InterPro" id="IPR005467">
    <property type="entry name" value="His_kinase_dom"/>
</dbReference>
<proteinExistence type="predicted"/>
<evidence type="ECO:0000259" key="12">
    <source>
        <dbReference type="PROSITE" id="PS50109"/>
    </source>
</evidence>
<dbReference type="SMART" id="SM00387">
    <property type="entry name" value="HATPase_c"/>
    <property type="match status" value="1"/>
</dbReference>
<evidence type="ECO:0000256" key="1">
    <source>
        <dbReference type="ARBA" id="ARBA00000085"/>
    </source>
</evidence>
<evidence type="ECO:0000256" key="6">
    <source>
        <dbReference type="ARBA" id="ARBA00022741"/>
    </source>
</evidence>
<dbReference type="Gene3D" id="6.10.340.10">
    <property type="match status" value="1"/>
</dbReference>
<feature type="coiled-coil region" evidence="10">
    <location>
        <begin position="441"/>
        <end position="468"/>
    </location>
</feature>
<evidence type="ECO:0000256" key="3">
    <source>
        <dbReference type="ARBA" id="ARBA00012438"/>
    </source>
</evidence>
<evidence type="ECO:0000256" key="8">
    <source>
        <dbReference type="ARBA" id="ARBA00022840"/>
    </source>
</evidence>
<dbReference type="PROSITE" id="PS50885">
    <property type="entry name" value="HAMP"/>
    <property type="match status" value="1"/>
</dbReference>
<dbReference type="EC" id="2.7.13.3" evidence="3"/>
<evidence type="ECO:0000313" key="15">
    <source>
        <dbReference type="Proteomes" id="UP001595791"/>
    </source>
</evidence>
<comment type="caution">
    <text evidence="14">The sequence shown here is derived from an EMBL/GenBank/DDBJ whole genome shotgun (WGS) entry which is preliminary data.</text>
</comment>
<name>A0ABV8MLR0_9NEIS</name>
<dbReference type="InterPro" id="IPR003660">
    <property type="entry name" value="HAMP_dom"/>
</dbReference>
<evidence type="ECO:0000256" key="11">
    <source>
        <dbReference type="SAM" id="Phobius"/>
    </source>
</evidence>
<dbReference type="GO" id="GO:0016301">
    <property type="term" value="F:kinase activity"/>
    <property type="evidence" value="ECO:0007669"/>
    <property type="project" value="UniProtKB-KW"/>
</dbReference>
<accession>A0ABV8MLR0</accession>
<comment type="catalytic activity">
    <reaction evidence="1">
        <text>ATP + protein L-histidine = ADP + protein N-phospho-L-histidine.</text>
        <dbReference type="EC" id="2.7.13.3"/>
    </reaction>
</comment>
<keyword evidence="11" id="KW-1133">Transmembrane helix</keyword>
<dbReference type="RefSeq" id="WP_378162433.1">
    <property type="nucleotide sequence ID" value="NZ_JBHSBU010000001.1"/>
</dbReference>
<dbReference type="EMBL" id="JBHSBU010000001">
    <property type="protein sequence ID" value="MFC4159073.1"/>
    <property type="molecule type" value="Genomic_DNA"/>
</dbReference>
<protein>
    <recommendedName>
        <fullName evidence="3">histidine kinase</fullName>
        <ecNumber evidence="3">2.7.13.3</ecNumber>
    </recommendedName>
</protein>
<keyword evidence="5" id="KW-0808">Transferase</keyword>
<dbReference type="Pfam" id="PF02518">
    <property type="entry name" value="HATPase_c"/>
    <property type="match status" value="1"/>
</dbReference>
<comment type="subcellular location">
    <subcellularLocation>
        <location evidence="2">Membrane</location>
    </subcellularLocation>
</comment>
<keyword evidence="6" id="KW-0547">Nucleotide-binding</keyword>
<evidence type="ECO:0000256" key="9">
    <source>
        <dbReference type="ARBA" id="ARBA00023012"/>
    </source>
</evidence>
<feature type="domain" description="Histidine kinase" evidence="12">
    <location>
        <begin position="467"/>
        <end position="666"/>
    </location>
</feature>
<keyword evidence="15" id="KW-1185">Reference proteome</keyword>
<dbReference type="InterPro" id="IPR003594">
    <property type="entry name" value="HATPase_dom"/>
</dbReference>
<organism evidence="14 15">
    <name type="scientific">Chitinimonas lacunae</name>
    <dbReference type="NCBI Taxonomy" id="1963018"/>
    <lineage>
        <taxon>Bacteria</taxon>
        <taxon>Pseudomonadati</taxon>
        <taxon>Pseudomonadota</taxon>
        <taxon>Betaproteobacteria</taxon>
        <taxon>Neisseriales</taxon>
        <taxon>Chitinibacteraceae</taxon>
        <taxon>Chitinimonas</taxon>
    </lineage>
</organism>
<reference evidence="15" key="1">
    <citation type="journal article" date="2019" name="Int. J. Syst. Evol. Microbiol.">
        <title>The Global Catalogue of Microorganisms (GCM) 10K type strain sequencing project: providing services to taxonomists for standard genome sequencing and annotation.</title>
        <authorList>
            <consortium name="The Broad Institute Genomics Platform"/>
            <consortium name="The Broad Institute Genome Sequencing Center for Infectious Disease"/>
            <person name="Wu L."/>
            <person name="Ma J."/>
        </authorList>
    </citation>
    <scope>NUCLEOTIDE SEQUENCE [LARGE SCALE GENOMIC DNA]</scope>
    <source>
        <strain evidence="15">LMG 29894</strain>
    </source>
</reference>
<dbReference type="InterPro" id="IPR050980">
    <property type="entry name" value="2C_sensor_his_kinase"/>
</dbReference>
<dbReference type="PANTHER" id="PTHR44936:SF9">
    <property type="entry name" value="SENSOR PROTEIN CREC"/>
    <property type="match status" value="1"/>
</dbReference>
<keyword evidence="10" id="KW-0175">Coiled coil</keyword>
<gene>
    <name evidence="14" type="ORF">ACFOW7_06855</name>
</gene>
<keyword evidence="11" id="KW-0472">Membrane</keyword>
<evidence type="ECO:0000256" key="10">
    <source>
        <dbReference type="SAM" id="Coils"/>
    </source>
</evidence>
<keyword evidence="8" id="KW-0067">ATP-binding</keyword>
<dbReference type="PANTHER" id="PTHR44936">
    <property type="entry name" value="SENSOR PROTEIN CREC"/>
    <property type="match status" value="1"/>
</dbReference>